<evidence type="ECO:0000256" key="3">
    <source>
        <dbReference type="ARBA" id="ARBA00022723"/>
    </source>
</evidence>
<feature type="domain" description="UBR-type" evidence="10">
    <location>
        <begin position="90"/>
        <end position="166"/>
    </location>
</feature>
<dbReference type="Pfam" id="PF22960">
    <property type="entry name" value="WHD_UBR1"/>
    <property type="match status" value="1"/>
</dbReference>
<feature type="zinc finger region" description="UBR-type" evidence="8">
    <location>
        <begin position="90"/>
        <end position="166"/>
    </location>
</feature>
<accession>A0ABX6ESJ9</accession>
<comment type="similarity">
    <text evidence="7 9">Belongs to the E3 ubiquitin-protein ligase UBR1-like family.</text>
</comment>
<dbReference type="SMART" id="SM00396">
    <property type="entry name" value="ZnF_UBR1"/>
    <property type="match status" value="1"/>
</dbReference>
<proteinExistence type="inferred from homology"/>
<dbReference type="InterPro" id="IPR055194">
    <property type="entry name" value="UBR1-like_WH"/>
</dbReference>
<evidence type="ECO:0000259" key="10">
    <source>
        <dbReference type="PROSITE" id="PS51157"/>
    </source>
</evidence>
<keyword evidence="3 9" id="KW-0479">Metal-binding</keyword>
<comment type="catalytic activity">
    <reaction evidence="1 9">
        <text>S-ubiquitinyl-[E2 ubiquitin-conjugating enzyme]-L-cysteine + [acceptor protein]-L-lysine = [E2 ubiquitin-conjugating enzyme]-L-cysteine + N(6)-ubiquitinyl-[acceptor protein]-L-lysine.</text>
        <dbReference type="EC" id="2.3.2.27"/>
    </reaction>
</comment>
<evidence type="ECO:0000256" key="4">
    <source>
        <dbReference type="ARBA" id="ARBA00022771"/>
    </source>
</evidence>
<evidence type="ECO:0000313" key="11">
    <source>
        <dbReference type="EMBL" id="QGN15221.1"/>
    </source>
</evidence>
<name>A0ABX6ESJ9_KLUMA</name>
<evidence type="ECO:0000256" key="9">
    <source>
        <dbReference type="RuleBase" id="RU366018"/>
    </source>
</evidence>
<dbReference type="EC" id="2.3.2.27" evidence="9"/>
<dbReference type="Pfam" id="PF18995">
    <property type="entry name" value="PRT6_C"/>
    <property type="match status" value="1"/>
</dbReference>
<reference evidence="11 12" key="2">
    <citation type="submission" date="2019-11" db="EMBL/GenBank/DDBJ databases">
        <authorList>
            <person name="Lu H."/>
        </authorList>
    </citation>
    <scope>NUCLEOTIDE SEQUENCE [LARGE SCALE GENOMIC DNA]</scope>
    <source>
        <strain evidence="11 12">FIM1</strain>
    </source>
</reference>
<comment type="function">
    <text evidence="9">Ubiquitin ligase protein which is a component of the N-end rule pathway. Recognizes and binds to proteins bearing specific N-terminal residues that are destabilizing according to the N-end rule, leading to their ubiquitination and subsequent degradation.</text>
</comment>
<keyword evidence="6 9" id="KW-0862">Zinc</keyword>
<comment type="pathway">
    <text evidence="9">Protein modification; protein ubiquitination.</text>
</comment>
<protein>
    <recommendedName>
        <fullName evidence="9">E3 ubiquitin-protein ligase</fullName>
        <ecNumber evidence="9">2.3.2.27</ecNumber>
    </recommendedName>
</protein>
<dbReference type="InterPro" id="IPR036390">
    <property type="entry name" value="WH_DNA-bd_sf"/>
</dbReference>
<evidence type="ECO:0000256" key="5">
    <source>
        <dbReference type="ARBA" id="ARBA00022786"/>
    </source>
</evidence>
<keyword evidence="5 9" id="KW-0833">Ubl conjugation pathway</keyword>
<dbReference type="InterPro" id="IPR003126">
    <property type="entry name" value="Znf_UBR"/>
</dbReference>
<sequence>MSQSVECLRDFLVHYAHFCGYKYYDMCSFYLWKVLSRCMERDSEEIKWEELMDVFGSNEWESGGFRKIKLRSDWRESFIPRRRVNEHRGSQCSKQCHGTETVYYCFDCTKNPLYEICEECFDETQHMGHRYTSRVVTRPEGKVCHCGDISGYNNPEKAFQCKISSNNVRVDLSPDDMYEENWISTFSQVLDYVIDCCYASLDADEKIKHENVESIPIQDSHGNIETFSDRYALILYQHECHIHIQDVARKISQTLKKDIGFGTYVLSQFDPDEHFTIVAESTDKHSMLKLKDLLAAQDIPTHLLNSSNVFKKYLVSELCRWLHHFAINNSSVISGKMSLRLAFMEQYHSNLMATKPFKINILGNFTVPQQQHNTFPWIKPWNFQHNRDETHDSRVLATMIRYDQKIKETDTPNSTCRYLPLSGSRFQYFITQCVTAFSHFTRLRLLEVLGTIFSVTDDSKKCLAAQYLDVYCNVLYGTIVFDSSGCKLTLMSTLAQYIFPSPAIANMIINSGFIERCLAFSYSIMPSDSEIVHNSSPIPLSTDFKLPQTVIKNKKTVICFKDIYQTMCTNNNPESVFANKSLVKAISECFFSFNTILPLKREAVKHVQYENFDFSSFYFFFSSILIMVDGFLRNISLVMDPIKRKEIVSSLLKSSIDRQLASLDKFRSPVSNINTNFFNASVCNVRSQIFNFQVGSDIQNFFNPISYYIKFILQWSQCGRYEPLPESLNNAIKFSELLPSASECLWIAEPSLCTLVMISQIEVGFWVRNGSPIQHQLKMYTRYSMREFTYFSDFFHVQLSMCYANPQDFMVNFLTRWGLKNWAEGIPIDNYPEEPLTVAMTEQCILTLIRLLTETRALCVSSSVEGFESTMKSEIIHSLCFRNCTYSSLVEAIPEHVTKHPAFDLYLKEFSDYHKPTGIFETGTYSLKKQYRKNVDPYFIGFSSSKRYEATILVRERMKKTHGISFNDTFVPAVTVIDQLKDTQYRNLYQITSTDIFGIFIKNTLVHTMKLKQESLLGKVLHLIHLCIINNLTEFSKIFWREYHLDESENGFYHSIGSLLYYFLSSEDFNYENGKIREIFRFLKDRAPHINVNDYLFEQTQGYDPRVLFTDISESENDEHTKKKILAKKRREKMMQKLAKQQQEFMDNHNVSTNDFGSQAINLETSDIDISWSYPEDDCVFCTMPKDYDVLSYFVFIERGLTSIDVSLEDNSKNLKFGPVLTACGHCAHFGCLLSHMKSIRKNLGQITKNTRDNYGLSTITCALCKSMVNSFIPLLKGMQHCADYNSKSLLTRHSLALITELSGMKFSLQNGFIASCTLLANTIANLELSLRESKHKFIINKLSNRQVTSLRLLDDLISVGLEKRLISASGRRIKDPFLSFCISIHLFSGIKVVTDLLRRKVIEELTLRVNDLVSLSYQQIVPESSSKIDFDIPCSDVISQIIVTRIHSIQDIEQNSISEAESFFRRNQKALINLFMSHFLIFLRKACVALHCKFINEQKMLFNYKNSNELETMLDHCNLPSFLNLLQEMFSIFSQSTSTSIKITNIMSFKPQLPISSPFINLPEVLSNLSKLTDSELHLRFRAFKEDISICMFCGTSCGLQRSSLLHFSRLGQCTNHYYNECKFKSPYACFFILKSNVIYLGYGNQGSFYQTPYVNKHGETDEDYKLGTPVFFNEARYKHFIQDIVIPGKIPHFINRANDKTVDLGGWESM</sequence>
<dbReference type="Gene3D" id="2.10.110.30">
    <property type="match status" value="1"/>
</dbReference>
<dbReference type="CDD" id="cd19670">
    <property type="entry name" value="UBR-box_UBR1_2_3"/>
    <property type="match status" value="1"/>
</dbReference>
<evidence type="ECO:0000256" key="2">
    <source>
        <dbReference type="ARBA" id="ARBA00022679"/>
    </source>
</evidence>
<dbReference type="SUPFAM" id="SSF46785">
    <property type="entry name" value="Winged helix' DNA-binding domain"/>
    <property type="match status" value="1"/>
</dbReference>
<evidence type="ECO:0000313" key="12">
    <source>
        <dbReference type="Proteomes" id="UP000422736"/>
    </source>
</evidence>
<evidence type="ECO:0000256" key="1">
    <source>
        <dbReference type="ARBA" id="ARBA00000900"/>
    </source>
</evidence>
<keyword evidence="2 9" id="KW-0808">Transferase</keyword>
<dbReference type="InterPro" id="IPR039164">
    <property type="entry name" value="UBR1-like"/>
</dbReference>
<dbReference type="EMBL" id="CP015056">
    <property type="protein sequence ID" value="QGN15221.1"/>
    <property type="molecule type" value="Genomic_DNA"/>
</dbReference>
<dbReference type="Proteomes" id="UP000422736">
    <property type="component" value="Chromosome 3"/>
</dbReference>
<keyword evidence="4 9" id="KW-0863">Zinc-finger</keyword>
<reference evidence="11 12" key="1">
    <citation type="submission" date="2016-03" db="EMBL/GenBank/DDBJ databases">
        <title>How can Kluyveromyces marxianus grow so fast - potential evolutionary course in Saccharomyces Complex revealed by comparative genomics.</title>
        <authorList>
            <person name="Mo W."/>
            <person name="Lu W."/>
            <person name="Yang X."/>
            <person name="Qi J."/>
            <person name="Lv H."/>
        </authorList>
    </citation>
    <scope>NUCLEOTIDE SEQUENCE [LARGE SCALE GENOMIC DNA]</scope>
    <source>
        <strain evidence="11 12">FIM1</strain>
    </source>
</reference>
<evidence type="ECO:0000256" key="7">
    <source>
        <dbReference type="ARBA" id="ARBA00046341"/>
    </source>
</evidence>
<dbReference type="Pfam" id="PF02207">
    <property type="entry name" value="zf-UBR"/>
    <property type="match status" value="1"/>
</dbReference>
<evidence type="ECO:0000256" key="8">
    <source>
        <dbReference type="PROSITE-ProRule" id="PRU00508"/>
    </source>
</evidence>
<keyword evidence="12" id="KW-1185">Reference proteome</keyword>
<dbReference type="InterPro" id="IPR044046">
    <property type="entry name" value="E3_ligase_UBR-like_C"/>
</dbReference>
<dbReference type="PANTHER" id="PTHR21497:SF24">
    <property type="entry name" value="E3 UBIQUITIN-PROTEIN LIGASE UBR1"/>
    <property type="match status" value="1"/>
</dbReference>
<gene>
    <name evidence="11" type="primary">UBR2</name>
    <name evidence="11" type="ORF">FIM1_1910</name>
</gene>
<evidence type="ECO:0000256" key="6">
    <source>
        <dbReference type="ARBA" id="ARBA00022833"/>
    </source>
</evidence>
<dbReference type="PANTHER" id="PTHR21497">
    <property type="entry name" value="UBIQUITIN LIGASE E3 ALPHA-RELATED"/>
    <property type="match status" value="1"/>
</dbReference>
<organism evidence="11 12">
    <name type="scientific">Kluyveromyces marxianus</name>
    <name type="common">Yeast</name>
    <name type="synonym">Candida kefyr</name>
    <dbReference type="NCBI Taxonomy" id="4911"/>
    <lineage>
        <taxon>Eukaryota</taxon>
        <taxon>Fungi</taxon>
        <taxon>Dikarya</taxon>
        <taxon>Ascomycota</taxon>
        <taxon>Saccharomycotina</taxon>
        <taxon>Saccharomycetes</taxon>
        <taxon>Saccharomycetales</taxon>
        <taxon>Saccharomycetaceae</taxon>
        <taxon>Kluyveromyces</taxon>
    </lineage>
</organism>
<dbReference type="PROSITE" id="PS51157">
    <property type="entry name" value="ZF_UBR"/>
    <property type="match status" value="1"/>
</dbReference>